<reference evidence="6 7" key="2">
    <citation type="submission" date="2019-04" db="EMBL/GenBank/DDBJ databases">
        <title>Genome sequencing of Clostridium botulinum Groups I-IV and Clostridium butyricum.</title>
        <authorList>
            <person name="Brunt J."/>
            <person name="Van Vliet A.H.M."/>
            <person name="Stringer S.C."/>
            <person name="Carter A.T."/>
            <person name="Peck M.W."/>
        </authorList>
    </citation>
    <scope>NUCLEOTIDE SEQUENCE [LARGE SCALE GENOMIC DNA]</scope>
    <source>
        <strain evidence="4 8">IFR 15/034</strain>
        <strain evidence="3 7">IFR 18/037</strain>
        <strain evidence="2 6">IFR 18/054</strain>
    </source>
</reference>
<dbReference type="OrthoDB" id="2111373at2"/>
<evidence type="ECO:0000313" key="2">
    <source>
        <dbReference type="EMBL" id="NFF01838.1"/>
    </source>
</evidence>
<dbReference type="Proteomes" id="UP000482543">
    <property type="component" value="Unassembled WGS sequence"/>
</dbReference>
<organism evidence="4 8">
    <name type="scientific">Clostridium botulinum</name>
    <dbReference type="NCBI Taxonomy" id="1491"/>
    <lineage>
        <taxon>Bacteria</taxon>
        <taxon>Bacillati</taxon>
        <taxon>Bacillota</taxon>
        <taxon>Clostridia</taxon>
        <taxon>Eubacteriales</taxon>
        <taxon>Clostridiaceae</taxon>
        <taxon>Clostridium</taxon>
    </lineage>
</organism>
<gene>
    <name evidence="3" type="ORF">FC794_05335</name>
    <name evidence="4" type="ORF">FC964_12220</name>
    <name evidence="2" type="ORF">FCV25_08620</name>
    <name evidence="5" type="ORF">JQS73_09735</name>
</gene>
<keyword evidence="1" id="KW-0812">Transmembrane</keyword>
<protein>
    <recommendedName>
        <fullName evidence="10">Mg2+ and Co2+ transporter CorB</fullName>
    </recommendedName>
</protein>
<evidence type="ECO:0000313" key="9">
    <source>
        <dbReference type="Proteomes" id="UP000663464"/>
    </source>
</evidence>
<evidence type="ECO:0000313" key="8">
    <source>
        <dbReference type="Proteomes" id="UP000482543"/>
    </source>
</evidence>
<dbReference type="RefSeq" id="WP_003358981.1">
    <property type="nucleotide sequence ID" value="NZ_AP014696.1"/>
</dbReference>
<accession>A0A0A2HQ55</accession>
<reference evidence="5 9" key="1">
    <citation type="journal article" date="2014" name="J. Infect. Dis.">
        <title>Molecular characterization of a novel botulinum neurotoxin type H gene.</title>
        <authorList>
            <person name="Dover N."/>
            <person name="Barash J.R."/>
            <person name="Hill K.K."/>
            <person name="Xie G."/>
            <person name="Arnon S.S."/>
        </authorList>
    </citation>
    <scope>NUCLEOTIDE SEQUENCE [LARGE SCALE GENOMIC DNA]</scope>
    <source>
        <strain evidence="5 9">IBCA10-7060</strain>
    </source>
</reference>
<name>A0A0A2HQ55_CLOBO</name>
<evidence type="ECO:0000313" key="3">
    <source>
        <dbReference type="EMBL" id="NFG16223.1"/>
    </source>
</evidence>
<evidence type="ECO:0008006" key="10">
    <source>
        <dbReference type="Google" id="ProtNLM"/>
    </source>
</evidence>
<feature type="transmembrane region" description="Helical" evidence="1">
    <location>
        <begin position="51"/>
        <end position="76"/>
    </location>
</feature>
<dbReference type="EMBL" id="CP069280">
    <property type="protein sequence ID" value="QRI51756.1"/>
    <property type="molecule type" value="Genomic_DNA"/>
</dbReference>
<reference evidence="5" key="3">
    <citation type="submission" date="2021-02" db="EMBL/GenBank/DDBJ databases">
        <authorList>
            <person name="Dover N."/>
            <person name="Barash J.R."/>
            <person name="Bell J.M."/>
            <person name="Sylvester M.D."/>
            <person name="Arnon S."/>
        </authorList>
    </citation>
    <scope>NUCLEOTIDE SEQUENCE</scope>
    <source>
        <strain evidence="5">IBCA10-7060</strain>
    </source>
</reference>
<sequence>MGNKKDNKKDNKKSDSKVNVKWVLTIVTWSVIFSGSISLVSDVLLDNVNLLVAFIILIFIILIGIIFDIIGVAVTASNETPFHAKAANKVPGAKLAVTFIRNAEKVSSFCNDVIGDVCGIVSGSIGIIIGNKILSLNSTLNSTVVATIIGVTIGALTIGGKALGKGFAITNSNDILEKVTRIIYFFKRG</sequence>
<evidence type="ECO:0000313" key="6">
    <source>
        <dbReference type="Proteomes" id="UP000472521"/>
    </source>
</evidence>
<dbReference type="Proteomes" id="UP000478995">
    <property type="component" value="Unassembled WGS sequence"/>
</dbReference>
<dbReference type="Proteomes" id="UP000663464">
    <property type="component" value="Chromosome"/>
</dbReference>
<dbReference type="EMBL" id="SWND01000004">
    <property type="protein sequence ID" value="NFF01838.1"/>
    <property type="molecule type" value="Genomic_DNA"/>
</dbReference>
<dbReference type="AlphaFoldDB" id="A0A0A2HQ55"/>
<evidence type="ECO:0000313" key="5">
    <source>
        <dbReference type="EMBL" id="QRI51756.1"/>
    </source>
</evidence>
<dbReference type="OMA" id="NFCNDVI"/>
<keyword evidence="1" id="KW-0472">Membrane</keyword>
<keyword evidence="1" id="KW-1133">Transmembrane helix</keyword>
<evidence type="ECO:0000313" key="4">
    <source>
        <dbReference type="EMBL" id="NFI22128.1"/>
    </source>
</evidence>
<dbReference type="EMBL" id="SWRJ01000003">
    <property type="protein sequence ID" value="NFI22128.1"/>
    <property type="molecule type" value="Genomic_DNA"/>
</dbReference>
<dbReference type="Proteomes" id="UP000472521">
    <property type="component" value="Unassembled WGS sequence"/>
</dbReference>
<proteinExistence type="predicted"/>
<evidence type="ECO:0000256" key="1">
    <source>
        <dbReference type="SAM" id="Phobius"/>
    </source>
</evidence>
<evidence type="ECO:0000313" key="7">
    <source>
        <dbReference type="Proteomes" id="UP000478995"/>
    </source>
</evidence>
<feature type="transmembrane region" description="Helical" evidence="1">
    <location>
        <begin position="20"/>
        <end position="39"/>
    </location>
</feature>
<dbReference type="EMBL" id="SWOY01000001">
    <property type="protein sequence ID" value="NFG16223.1"/>
    <property type="molecule type" value="Genomic_DNA"/>
</dbReference>